<dbReference type="GO" id="GO:1990281">
    <property type="term" value="C:efflux pump complex"/>
    <property type="evidence" value="ECO:0007669"/>
    <property type="project" value="TreeGrafter"/>
</dbReference>
<dbReference type="AlphaFoldDB" id="A0A4R2HLW3"/>
<dbReference type="InterPro" id="IPR006143">
    <property type="entry name" value="RND_pump_MFP"/>
</dbReference>
<dbReference type="FunFam" id="2.40.30.170:FF:000010">
    <property type="entry name" value="Efflux RND transporter periplasmic adaptor subunit"/>
    <property type="match status" value="1"/>
</dbReference>
<dbReference type="Gene3D" id="2.40.420.20">
    <property type="match status" value="1"/>
</dbReference>
<name>A0A4R2HLW3_9SPHI</name>
<dbReference type="InterPro" id="IPR058647">
    <property type="entry name" value="BSH_CzcB-like"/>
</dbReference>
<evidence type="ECO:0000313" key="7">
    <source>
        <dbReference type="Proteomes" id="UP000622648"/>
    </source>
</evidence>
<evidence type="ECO:0000259" key="2">
    <source>
        <dbReference type="Pfam" id="PF25954"/>
    </source>
</evidence>
<dbReference type="Gene3D" id="2.40.50.100">
    <property type="match status" value="1"/>
</dbReference>
<dbReference type="PROSITE" id="PS51257">
    <property type="entry name" value="PROKAR_LIPOPROTEIN"/>
    <property type="match status" value="1"/>
</dbReference>
<reference evidence="4" key="4">
    <citation type="submission" date="2024-05" db="EMBL/GenBank/DDBJ databases">
        <authorList>
            <person name="Sun Q."/>
            <person name="Zhou Y."/>
        </authorList>
    </citation>
    <scope>NUCLEOTIDE SEQUENCE</scope>
    <source>
        <strain evidence="4">CGMCC 1.15644</strain>
    </source>
</reference>
<dbReference type="NCBIfam" id="TIGR01730">
    <property type="entry name" value="RND_mfp"/>
    <property type="match status" value="1"/>
</dbReference>
<evidence type="ECO:0000256" key="1">
    <source>
        <dbReference type="ARBA" id="ARBA00009477"/>
    </source>
</evidence>
<dbReference type="Gene3D" id="2.40.30.170">
    <property type="match status" value="1"/>
</dbReference>
<evidence type="ECO:0000313" key="5">
    <source>
        <dbReference type="EMBL" id="TCO31179.1"/>
    </source>
</evidence>
<dbReference type="OrthoDB" id="9798190at2"/>
<evidence type="ECO:0000259" key="3">
    <source>
        <dbReference type="Pfam" id="PF25973"/>
    </source>
</evidence>
<dbReference type="SUPFAM" id="SSF111369">
    <property type="entry name" value="HlyD-like secretion proteins"/>
    <property type="match status" value="1"/>
</dbReference>
<dbReference type="Pfam" id="PF25954">
    <property type="entry name" value="Beta-barrel_RND_2"/>
    <property type="match status" value="1"/>
</dbReference>
<feature type="domain" description="CzcB-like barrel-sandwich hybrid" evidence="3">
    <location>
        <begin position="75"/>
        <end position="196"/>
    </location>
</feature>
<feature type="domain" description="CusB-like beta-barrel" evidence="2">
    <location>
        <begin position="202"/>
        <end position="274"/>
    </location>
</feature>
<protein>
    <submittedName>
        <fullName evidence="4">MexH family multidrug efflux RND transporter periplasmic adaptor subunit</fullName>
    </submittedName>
    <submittedName>
        <fullName evidence="5">RND family efflux transporter MFP subunit</fullName>
    </submittedName>
</protein>
<dbReference type="EMBL" id="BMJO01000001">
    <property type="protein sequence ID" value="GGE41675.1"/>
    <property type="molecule type" value="Genomic_DNA"/>
</dbReference>
<organism evidence="5 6">
    <name type="scientific">Pedobacter psychrotolerans</name>
    <dbReference type="NCBI Taxonomy" id="1843235"/>
    <lineage>
        <taxon>Bacteria</taxon>
        <taxon>Pseudomonadati</taxon>
        <taxon>Bacteroidota</taxon>
        <taxon>Sphingobacteriia</taxon>
        <taxon>Sphingobacteriales</taxon>
        <taxon>Sphingobacteriaceae</taxon>
        <taxon>Pedobacter</taxon>
    </lineage>
</organism>
<proteinExistence type="inferred from homology"/>
<sequence length="353" mass="37932">MKLISSIKNAGGNALIISMISLLLVACGNQEEKSENITEQIIRVKTEKLVSTKTEQDLVLSGNIEGNATVKLGFMVSGKISQITFVPGQTVPKGSLVASLESTNYRLNKQLADVELSEAQDQFERLKIMHAKSSISELDFTKGNFALQKAGTQQKLAVKNLQDTRLYAPISGVLLSKDAEAGEIISAGTPLFVLADIKKVKVSALVPEGELKGLRKGQSADVEIEALGRHFTGTIVEVGAVADATTRAFTLKIEINNQDLAIRPGMIAQTRISSGNFRKGINVIPECIINEPGNQSYVYVVDLKSHRAFKRKISLGKMSANSVEILSGLSASETIVISGQTALNDGAHIKIDQ</sequence>
<evidence type="ECO:0000313" key="4">
    <source>
        <dbReference type="EMBL" id="GGE41675.1"/>
    </source>
</evidence>
<dbReference type="Pfam" id="PF25973">
    <property type="entry name" value="BSH_CzcB"/>
    <property type="match status" value="1"/>
</dbReference>
<dbReference type="InterPro" id="IPR058792">
    <property type="entry name" value="Beta-barrel_RND_2"/>
</dbReference>
<comment type="similarity">
    <text evidence="1">Belongs to the membrane fusion protein (MFP) (TC 8.A.1) family.</text>
</comment>
<dbReference type="GO" id="GO:0015562">
    <property type="term" value="F:efflux transmembrane transporter activity"/>
    <property type="evidence" value="ECO:0007669"/>
    <property type="project" value="TreeGrafter"/>
</dbReference>
<reference evidence="5 6" key="3">
    <citation type="submission" date="2019-03" db="EMBL/GenBank/DDBJ databases">
        <title>Genomic Encyclopedia of Type Strains, Phase IV (KMG-IV): sequencing the most valuable type-strain genomes for metagenomic binning, comparative biology and taxonomic classification.</title>
        <authorList>
            <person name="Goeker M."/>
        </authorList>
    </citation>
    <scope>NUCLEOTIDE SEQUENCE [LARGE SCALE GENOMIC DNA]</scope>
    <source>
        <strain evidence="5 6">DSM 103236</strain>
    </source>
</reference>
<reference evidence="4" key="1">
    <citation type="journal article" date="2014" name="Int. J. Syst. Evol. Microbiol.">
        <title>Complete genome of a new Firmicutes species belonging to the dominant human colonic microbiota ('Ruminococcus bicirculans') reveals two chromosomes and a selective capacity to utilize plant glucans.</title>
        <authorList>
            <consortium name="NISC Comparative Sequencing Program"/>
            <person name="Wegmann U."/>
            <person name="Louis P."/>
            <person name="Goesmann A."/>
            <person name="Henrissat B."/>
            <person name="Duncan S.H."/>
            <person name="Flint H.J."/>
        </authorList>
    </citation>
    <scope>NUCLEOTIDE SEQUENCE</scope>
    <source>
        <strain evidence="4">CGMCC 1.15644</strain>
    </source>
</reference>
<reference evidence="7" key="2">
    <citation type="journal article" date="2019" name="Int. J. Syst. Evol. Microbiol.">
        <title>The Global Catalogue of Microorganisms (GCM) 10K type strain sequencing project: providing services to taxonomists for standard genome sequencing and annotation.</title>
        <authorList>
            <consortium name="The Broad Institute Genomics Platform"/>
            <consortium name="The Broad Institute Genome Sequencing Center for Infectious Disease"/>
            <person name="Wu L."/>
            <person name="Ma J."/>
        </authorList>
    </citation>
    <scope>NUCLEOTIDE SEQUENCE [LARGE SCALE GENOMIC DNA]</scope>
    <source>
        <strain evidence="7">CGMCC 1.15644</strain>
    </source>
</reference>
<dbReference type="Proteomes" id="UP000622648">
    <property type="component" value="Unassembled WGS sequence"/>
</dbReference>
<dbReference type="Proteomes" id="UP000295684">
    <property type="component" value="Unassembled WGS sequence"/>
</dbReference>
<dbReference type="RefSeq" id="WP_132529317.1">
    <property type="nucleotide sequence ID" value="NZ_BMJO01000001.1"/>
</dbReference>
<gene>
    <name evidence="4" type="primary">czcB</name>
    <name evidence="5" type="ORF">EV200_101627</name>
    <name evidence="4" type="ORF">GCM10011413_04380</name>
</gene>
<dbReference type="PANTHER" id="PTHR30469">
    <property type="entry name" value="MULTIDRUG RESISTANCE PROTEIN MDTA"/>
    <property type="match status" value="1"/>
</dbReference>
<accession>A0A4R2HLW3</accession>
<comment type="caution">
    <text evidence="5">The sequence shown here is derived from an EMBL/GenBank/DDBJ whole genome shotgun (WGS) entry which is preliminary data.</text>
</comment>
<dbReference type="EMBL" id="SLWO01000001">
    <property type="protein sequence ID" value="TCO31179.1"/>
    <property type="molecule type" value="Genomic_DNA"/>
</dbReference>
<keyword evidence="7" id="KW-1185">Reference proteome</keyword>
<dbReference type="PANTHER" id="PTHR30469:SF15">
    <property type="entry name" value="HLYD FAMILY OF SECRETION PROTEINS"/>
    <property type="match status" value="1"/>
</dbReference>
<evidence type="ECO:0000313" key="6">
    <source>
        <dbReference type="Proteomes" id="UP000295684"/>
    </source>
</evidence>